<name>A0AB39VGG8_9FUSO</name>
<dbReference type="RefSeq" id="WP_369711379.1">
    <property type="nucleotide sequence ID" value="NZ_CP165644.1"/>
</dbReference>
<feature type="chain" id="PRO_5044314934" evidence="1">
    <location>
        <begin position="19"/>
        <end position="221"/>
    </location>
</feature>
<organism evidence="2">
    <name type="scientific">Leptotrichia rugosa</name>
    <dbReference type="NCBI Taxonomy" id="3239302"/>
    <lineage>
        <taxon>Bacteria</taxon>
        <taxon>Fusobacteriati</taxon>
        <taxon>Fusobacteriota</taxon>
        <taxon>Fusobacteriia</taxon>
        <taxon>Fusobacteriales</taxon>
        <taxon>Leptotrichiaceae</taxon>
        <taxon>Leptotrichia</taxon>
    </lineage>
</organism>
<accession>A0AB39VGG8</accession>
<dbReference type="KEGG" id="lrug:AB8B22_01665"/>
<sequence length="221" mass="25640">MKKIILTMSLFFSVFLFSETTNGNNLKQSVNNAFYEFMDFQINPNNVKKNVLKNSVEDTNKILGANVDKKRKNNLKEVAKSQTGVSLSNSSDYLVIANSKITYKIKNTEVKNGEAVLNVHMKAPDLTAYNSELQNYIEKKVYENKKEVQKMNENKYQSFLLEKISEFYLNVVKRNDLKFMESDIKVYVKKYPNKWGVIQDYKINNALYKYLGFGFGPELIN</sequence>
<evidence type="ECO:0000313" key="2">
    <source>
        <dbReference type="EMBL" id="XDU67144.1"/>
    </source>
</evidence>
<protein>
    <submittedName>
        <fullName evidence="2">Uncharacterized protein</fullName>
    </submittedName>
</protein>
<gene>
    <name evidence="2" type="ORF">AB8B22_01665</name>
</gene>
<dbReference type="AlphaFoldDB" id="A0AB39VGG8"/>
<keyword evidence="1" id="KW-0732">Signal</keyword>
<dbReference type="EMBL" id="CP165644">
    <property type="protein sequence ID" value="XDU67144.1"/>
    <property type="molecule type" value="Genomic_DNA"/>
</dbReference>
<proteinExistence type="predicted"/>
<feature type="signal peptide" evidence="1">
    <location>
        <begin position="1"/>
        <end position="18"/>
    </location>
</feature>
<evidence type="ECO:0000256" key="1">
    <source>
        <dbReference type="SAM" id="SignalP"/>
    </source>
</evidence>
<reference evidence="2" key="1">
    <citation type="submission" date="2024-07" db="EMBL/GenBank/DDBJ databases">
        <authorList>
            <person name="Li X.-J."/>
            <person name="Wang X."/>
        </authorList>
    </citation>
    <scope>NUCLEOTIDE SEQUENCE</scope>
    <source>
        <strain evidence="2">HSP-334</strain>
    </source>
</reference>